<dbReference type="InterPro" id="IPR003329">
    <property type="entry name" value="Cytidylyl_trans"/>
</dbReference>
<dbReference type="PANTHER" id="PTHR42866:SF1">
    <property type="entry name" value="SPORE COAT POLYSACCHARIDE BIOSYNTHESIS PROTEIN SPSF"/>
    <property type="match status" value="1"/>
</dbReference>
<dbReference type="GO" id="GO:0005829">
    <property type="term" value="C:cytosol"/>
    <property type="evidence" value="ECO:0007669"/>
    <property type="project" value="TreeGrafter"/>
</dbReference>
<dbReference type="EMBL" id="RXNV01000003">
    <property type="protein sequence ID" value="RTR32533.1"/>
    <property type="molecule type" value="Genomic_DNA"/>
</dbReference>
<name>A0A3S0RN58_9GAMM</name>
<dbReference type="InterPro" id="IPR029044">
    <property type="entry name" value="Nucleotide-diphossugar_trans"/>
</dbReference>
<keyword evidence="2" id="KW-1185">Reference proteome</keyword>
<comment type="caution">
    <text evidence="1">The sequence shown here is derived from an EMBL/GenBank/DDBJ whole genome shotgun (WGS) entry which is preliminary data.</text>
</comment>
<dbReference type="Pfam" id="PF02348">
    <property type="entry name" value="CTP_transf_3"/>
    <property type="match status" value="1"/>
</dbReference>
<proteinExistence type="predicted"/>
<sequence>MKVVSCIVARTTSNRLPLKVLRAVNPAHDKSMLDVIISKAKLSTLIDKIYLCTSEEPCDDILVDTAYRNDISLYRGASDAVIERLVSVAEIENADYVVRITGDNIFVAGEYLDEQIELCIDNQLDYCRLSGVPIGATAEVIKVTALKQLYEEMDVSVSEYLMLYIFNPERFRCGILKSSIDLSQYGITVDTPDDFELVKRILCHLGDSASALKLKNICRLFKDNKDIFKEIPADTHIKLPYDESMRFDEFLNNQKQRVERSTCVKQINIL</sequence>
<accession>A0A3S0RN58</accession>
<dbReference type="RefSeq" id="WP_126505424.1">
    <property type="nucleotide sequence ID" value="NZ_RXNV01000003.1"/>
</dbReference>
<dbReference type="SUPFAM" id="SSF53448">
    <property type="entry name" value="Nucleotide-diphospho-sugar transferases"/>
    <property type="match status" value="1"/>
</dbReference>
<protein>
    <recommendedName>
        <fullName evidence="3">Spore coat protein</fullName>
    </recommendedName>
</protein>
<dbReference type="PANTHER" id="PTHR42866">
    <property type="entry name" value="3-DEOXY-MANNO-OCTULOSONATE CYTIDYLYLTRANSFERASE"/>
    <property type="match status" value="1"/>
</dbReference>
<dbReference type="Proteomes" id="UP000282060">
    <property type="component" value="Unassembled WGS sequence"/>
</dbReference>
<evidence type="ECO:0000313" key="1">
    <source>
        <dbReference type="EMBL" id="RTR32533.1"/>
    </source>
</evidence>
<evidence type="ECO:0008006" key="3">
    <source>
        <dbReference type="Google" id="ProtNLM"/>
    </source>
</evidence>
<dbReference type="OrthoDB" id="9801052at2"/>
<reference evidence="1 2" key="1">
    <citation type="submission" date="2018-12" db="EMBL/GenBank/DDBJ databases">
        <authorList>
            <person name="Yu L."/>
        </authorList>
    </citation>
    <scope>NUCLEOTIDE SEQUENCE [LARGE SCALE GENOMIC DNA]</scope>
    <source>
        <strain evidence="1 2">HAW-EB5</strain>
    </source>
</reference>
<dbReference type="AlphaFoldDB" id="A0A3S0RN58"/>
<dbReference type="Gene3D" id="3.90.550.10">
    <property type="entry name" value="Spore Coat Polysaccharide Biosynthesis Protein SpsA, Chain A"/>
    <property type="match status" value="1"/>
</dbReference>
<organism evidence="1 2">
    <name type="scientific">Shewanella atlantica</name>
    <dbReference type="NCBI Taxonomy" id="271099"/>
    <lineage>
        <taxon>Bacteria</taxon>
        <taxon>Pseudomonadati</taxon>
        <taxon>Pseudomonadota</taxon>
        <taxon>Gammaproteobacteria</taxon>
        <taxon>Alteromonadales</taxon>
        <taxon>Shewanellaceae</taxon>
        <taxon>Shewanella</taxon>
    </lineage>
</organism>
<gene>
    <name evidence="1" type="ORF">EKG39_09125</name>
</gene>
<evidence type="ECO:0000313" key="2">
    <source>
        <dbReference type="Proteomes" id="UP000282060"/>
    </source>
</evidence>